<keyword evidence="8" id="KW-1185">Reference proteome</keyword>
<dbReference type="EMBL" id="RCUY01000005">
    <property type="protein sequence ID" value="RLP82835.1"/>
    <property type="molecule type" value="Genomic_DNA"/>
</dbReference>
<accession>A0A3L7AS67</accession>
<keyword evidence="3 6" id="KW-0808">Transferase</keyword>
<dbReference type="PANTHER" id="PTHR12001">
    <property type="entry name" value="GERANYLGERANYL PYROPHOSPHATE SYNTHASE"/>
    <property type="match status" value="1"/>
</dbReference>
<dbReference type="RefSeq" id="WP_121687988.1">
    <property type="nucleotide sequence ID" value="NZ_RCUY01000005.1"/>
</dbReference>
<keyword evidence="5" id="KW-0460">Magnesium</keyword>
<evidence type="ECO:0000256" key="4">
    <source>
        <dbReference type="ARBA" id="ARBA00022723"/>
    </source>
</evidence>
<evidence type="ECO:0000256" key="6">
    <source>
        <dbReference type="RuleBase" id="RU004466"/>
    </source>
</evidence>
<dbReference type="SFLD" id="SFLDG01017">
    <property type="entry name" value="Polyprenyl_Transferase_Like"/>
    <property type="match status" value="1"/>
</dbReference>
<evidence type="ECO:0000256" key="1">
    <source>
        <dbReference type="ARBA" id="ARBA00001946"/>
    </source>
</evidence>
<dbReference type="InterPro" id="IPR033749">
    <property type="entry name" value="Polyprenyl_synt_CS"/>
</dbReference>
<name>A0A3L7AS67_9MICO</name>
<comment type="similarity">
    <text evidence="2 6">Belongs to the FPP/GGPP synthase family.</text>
</comment>
<gene>
    <name evidence="7" type="ORF">D9V34_06150</name>
</gene>
<dbReference type="PANTHER" id="PTHR12001:SF85">
    <property type="entry name" value="SHORT CHAIN ISOPRENYL DIPHOSPHATE SYNTHASE"/>
    <property type="match status" value="1"/>
</dbReference>
<proteinExistence type="inferred from homology"/>
<evidence type="ECO:0000256" key="5">
    <source>
        <dbReference type="ARBA" id="ARBA00022842"/>
    </source>
</evidence>
<evidence type="ECO:0000256" key="2">
    <source>
        <dbReference type="ARBA" id="ARBA00006706"/>
    </source>
</evidence>
<comment type="caution">
    <text evidence="7">The sequence shown here is derived from an EMBL/GenBank/DDBJ whole genome shotgun (WGS) entry which is preliminary data.</text>
</comment>
<dbReference type="Pfam" id="PF00348">
    <property type="entry name" value="polyprenyl_synt"/>
    <property type="match status" value="1"/>
</dbReference>
<reference evidence="7 8" key="1">
    <citation type="submission" date="2018-10" db="EMBL/GenBank/DDBJ databases">
        <authorList>
            <person name="Li J."/>
        </authorList>
    </citation>
    <scope>NUCLEOTIDE SEQUENCE [LARGE SCALE GENOMIC DNA]</scope>
    <source>
        <strain evidence="7 8">JCM 11654</strain>
    </source>
</reference>
<dbReference type="OrthoDB" id="4497239at2"/>
<dbReference type="PROSITE" id="PS00444">
    <property type="entry name" value="POLYPRENYL_SYNTHASE_2"/>
    <property type="match status" value="1"/>
</dbReference>
<dbReference type="Gene3D" id="1.10.600.10">
    <property type="entry name" value="Farnesyl Diphosphate Synthase"/>
    <property type="match status" value="1"/>
</dbReference>
<evidence type="ECO:0000256" key="3">
    <source>
        <dbReference type="ARBA" id="ARBA00022679"/>
    </source>
</evidence>
<dbReference type="SUPFAM" id="SSF48576">
    <property type="entry name" value="Terpenoid synthases"/>
    <property type="match status" value="1"/>
</dbReference>
<dbReference type="SFLD" id="SFLDS00005">
    <property type="entry name" value="Isoprenoid_Synthase_Type_I"/>
    <property type="match status" value="1"/>
</dbReference>
<protein>
    <submittedName>
        <fullName evidence="7">Polyprenyl synthetase family protein</fullName>
    </submittedName>
</protein>
<dbReference type="GO" id="GO:0008299">
    <property type="term" value="P:isoprenoid biosynthetic process"/>
    <property type="evidence" value="ECO:0007669"/>
    <property type="project" value="InterPro"/>
</dbReference>
<evidence type="ECO:0000313" key="7">
    <source>
        <dbReference type="EMBL" id="RLP82835.1"/>
    </source>
</evidence>
<dbReference type="GO" id="GO:0004659">
    <property type="term" value="F:prenyltransferase activity"/>
    <property type="evidence" value="ECO:0007669"/>
    <property type="project" value="InterPro"/>
</dbReference>
<dbReference type="CDD" id="cd00685">
    <property type="entry name" value="Trans_IPPS_HT"/>
    <property type="match status" value="1"/>
</dbReference>
<dbReference type="PROSITE" id="PS00723">
    <property type="entry name" value="POLYPRENYL_SYNTHASE_1"/>
    <property type="match status" value="1"/>
</dbReference>
<evidence type="ECO:0000313" key="8">
    <source>
        <dbReference type="Proteomes" id="UP000269438"/>
    </source>
</evidence>
<sequence>MNETEHLRDQLQLRIDQFLIEHESILARIAPDLSTFSTYSQKFLSGGKRFRAIFAYWGWHGVRASDPSVILDEPAARDIILGVGAALEIFHAAALVHDDILDNSDTRRGEPAIHRRFEALSAEANWRGDHSTFGRGAAILFGDMLLSWSDELMYNTLAALPRENDAAARAEYQNMRTDVTAGQYLDVLEESAWFGHSDEELITRARQILTYKSAKYSVEVPLALGASVAGGSETQLAALRAYGLSVGTAFQLRDDILGVFGDARVTGKPSGDDLREGKRTLLVALTRRELPEAERARFDAQIGNPDLSDQEILALQTLMHETGAVAALETIIAESVATGRAVLDEAGLGEEATAALDALALKMSSRTA</sequence>
<dbReference type="InterPro" id="IPR000092">
    <property type="entry name" value="Polyprenyl_synt"/>
</dbReference>
<organism evidence="7 8">
    <name type="scientific">Mycetocola lacteus</name>
    <dbReference type="NCBI Taxonomy" id="76637"/>
    <lineage>
        <taxon>Bacteria</taxon>
        <taxon>Bacillati</taxon>
        <taxon>Actinomycetota</taxon>
        <taxon>Actinomycetes</taxon>
        <taxon>Micrococcales</taxon>
        <taxon>Microbacteriaceae</taxon>
        <taxon>Mycetocola</taxon>
    </lineage>
</organism>
<comment type="cofactor">
    <cofactor evidence="1">
        <name>Mg(2+)</name>
        <dbReference type="ChEBI" id="CHEBI:18420"/>
    </cofactor>
</comment>
<dbReference type="GO" id="GO:0046872">
    <property type="term" value="F:metal ion binding"/>
    <property type="evidence" value="ECO:0007669"/>
    <property type="project" value="UniProtKB-KW"/>
</dbReference>
<keyword evidence="4" id="KW-0479">Metal-binding</keyword>
<dbReference type="Proteomes" id="UP000269438">
    <property type="component" value="Unassembled WGS sequence"/>
</dbReference>
<dbReference type="AlphaFoldDB" id="A0A3L7AS67"/>
<dbReference type="InterPro" id="IPR008949">
    <property type="entry name" value="Isoprenoid_synthase_dom_sf"/>
</dbReference>